<dbReference type="EMBL" id="VSSQ01065738">
    <property type="protein sequence ID" value="MPN18416.1"/>
    <property type="molecule type" value="Genomic_DNA"/>
</dbReference>
<dbReference type="PANTHER" id="PTHR30386:SF26">
    <property type="entry name" value="TRANSPORT PROTEIN COMB"/>
    <property type="match status" value="1"/>
</dbReference>
<dbReference type="Gene3D" id="2.40.30.170">
    <property type="match status" value="1"/>
</dbReference>
<dbReference type="AlphaFoldDB" id="A0A645FX15"/>
<dbReference type="PANTHER" id="PTHR30386">
    <property type="entry name" value="MEMBRANE FUSION SUBUNIT OF EMRAB-TOLC MULTIDRUG EFFLUX PUMP"/>
    <property type="match status" value="1"/>
</dbReference>
<dbReference type="GO" id="GO:0016020">
    <property type="term" value="C:membrane"/>
    <property type="evidence" value="ECO:0007669"/>
    <property type="project" value="UniProtKB-SubCell"/>
</dbReference>
<dbReference type="InterPro" id="IPR058636">
    <property type="entry name" value="Beta-barrel_YknX"/>
</dbReference>
<evidence type="ECO:0000256" key="3">
    <source>
        <dbReference type="ARBA" id="ARBA00022989"/>
    </source>
</evidence>
<keyword evidence="4" id="KW-0472">Membrane</keyword>
<sequence>MFNIVDSTDVWVSANIDETYIGKIDVGQSATFTIDAFPGRTFKGEVREVGAATGSQFTLLPNENTSGSYTKLTQKPPVKITVMDENNYLKPGMSAVIRINARS</sequence>
<comment type="subcellular location">
    <subcellularLocation>
        <location evidence="1">Membrane</location>
        <topology evidence="1">Single-pass membrane protein</topology>
    </subcellularLocation>
</comment>
<feature type="domain" description="YknX-like beta-barrel" evidence="5">
    <location>
        <begin position="12"/>
        <end position="99"/>
    </location>
</feature>
<dbReference type="Pfam" id="PF25990">
    <property type="entry name" value="Beta-barrel_YknX"/>
    <property type="match status" value="1"/>
</dbReference>
<evidence type="ECO:0000259" key="5">
    <source>
        <dbReference type="Pfam" id="PF25990"/>
    </source>
</evidence>
<gene>
    <name evidence="6" type="primary">emrA_4</name>
    <name evidence="6" type="ORF">SDC9_165776</name>
</gene>
<evidence type="ECO:0000256" key="2">
    <source>
        <dbReference type="ARBA" id="ARBA00022692"/>
    </source>
</evidence>
<evidence type="ECO:0000256" key="4">
    <source>
        <dbReference type="ARBA" id="ARBA00023136"/>
    </source>
</evidence>
<dbReference type="InterPro" id="IPR050739">
    <property type="entry name" value="MFP"/>
</dbReference>
<dbReference type="GO" id="GO:0055085">
    <property type="term" value="P:transmembrane transport"/>
    <property type="evidence" value="ECO:0007669"/>
    <property type="project" value="InterPro"/>
</dbReference>
<keyword evidence="3" id="KW-1133">Transmembrane helix</keyword>
<accession>A0A645FX15</accession>
<evidence type="ECO:0000313" key="6">
    <source>
        <dbReference type="EMBL" id="MPN18416.1"/>
    </source>
</evidence>
<evidence type="ECO:0000256" key="1">
    <source>
        <dbReference type="ARBA" id="ARBA00004167"/>
    </source>
</evidence>
<organism evidence="6">
    <name type="scientific">bioreactor metagenome</name>
    <dbReference type="NCBI Taxonomy" id="1076179"/>
    <lineage>
        <taxon>unclassified sequences</taxon>
        <taxon>metagenomes</taxon>
        <taxon>ecological metagenomes</taxon>
    </lineage>
</organism>
<name>A0A645FX15_9ZZZZ</name>
<keyword evidence="2" id="KW-0812">Transmembrane</keyword>
<reference evidence="6" key="1">
    <citation type="submission" date="2019-08" db="EMBL/GenBank/DDBJ databases">
        <authorList>
            <person name="Kucharzyk K."/>
            <person name="Murdoch R.W."/>
            <person name="Higgins S."/>
            <person name="Loffler F."/>
        </authorList>
    </citation>
    <scope>NUCLEOTIDE SEQUENCE</scope>
</reference>
<protein>
    <submittedName>
        <fullName evidence="6">Multidrug export protein EmrA</fullName>
    </submittedName>
</protein>
<comment type="caution">
    <text evidence="6">The sequence shown here is derived from an EMBL/GenBank/DDBJ whole genome shotgun (WGS) entry which is preliminary data.</text>
</comment>
<proteinExistence type="predicted"/>